<dbReference type="PANTHER" id="PTHR43685">
    <property type="entry name" value="GLYCOSYLTRANSFERASE"/>
    <property type="match status" value="1"/>
</dbReference>
<evidence type="ECO:0000313" key="3">
    <source>
        <dbReference type="EMBL" id="QWZ09563.1"/>
    </source>
</evidence>
<keyword evidence="4" id="KW-1185">Reference proteome</keyword>
<dbReference type="InterPro" id="IPR001173">
    <property type="entry name" value="Glyco_trans_2-like"/>
</dbReference>
<evidence type="ECO:0000313" key="4">
    <source>
        <dbReference type="Proteomes" id="UP000683575"/>
    </source>
</evidence>
<dbReference type="KEGG" id="nps:KRR39_07365"/>
<keyword evidence="3" id="KW-0808">Transferase</keyword>
<dbReference type="EMBL" id="CP077062">
    <property type="protein sequence ID" value="QWZ09563.1"/>
    <property type="molecule type" value="Genomic_DNA"/>
</dbReference>
<sequence>MSRISTSVVVCAWTVDRWSQMVAALASALDQRPGPDQVVLVVDHSDELLSRSAASLDPRVQVIASTGSRGLSGARNTGVAAATGEVVLFLDDDAEAHPGWLAGHVRHYEDPSVLGVGGLVVPAWADRRPTWFPPEFGWVVGCSYVGQPTATAEIRNPIGANMSFRRDAVRTVGGFSESMGRIGAGGQGCEETEISLRLARAFPQGRILFEPAAGAHHHVAAERGTWTYFRRRCFAEGRSKATMRRLEGSRAALGAERDYVRRTLPRGLRTHPARAFAVAAGLALTSAGFVVETSRRHPTSLDHEQGTSMRHETAPPDRWLHFDLHGLLGIRVERDAPAAAQLRMMLACFASDTEVPADIVVSREFEDVGVTCQLEDELNYSPHSVELVQDRVQVVRDGDQVRIHGDGELLTTLVPLLDRAMVGRGAGMIHAATVAYRGYAIALPAGGGTGKTSSIAKLMRRDGYSFHGRRLGLPGRRPDAARLRQADVHQVAPPDDLPAPVPGRPQADGADGALPPARPAEHGRAPAHHPVPPAGRPRPALVARAPDGRRRPRAAGGTGDDARPAAGLDLRRAALRADGRADRGHAGLDGRPGDGQLPPRDARLLPDPGDRPGRDVDDVVAGPGHGEERRAGQGPGRAAVLPAAGPEPAVGRPGLRRGRHRPGRAGAVLARRRGERRLMSRAVPTAAGITAVVPVRNAEALVGPCLESLRRNGVTRVVVVDGLSTDCSREVARAHGATVLSDEGGGLPLARTLGAQAADTRWVLMVDTDVVVPDGVLDRLLEEYHLGGYAALQAGLESVSGPGYWGQALAYHHLHGRSRWWFGLVATVIERDLLLRTGFDPRFESGEDIELRWRLESQGHKVGVSRSALVSHHFAGDDFAFAKDQFLMDGTGLGLMVRKHGWRGSRLFALPVAAAARGVALSVRDRQPQWARYFAAYCWFNYVGMRRGLAR</sequence>
<dbReference type="InterPro" id="IPR050834">
    <property type="entry name" value="Glycosyltransf_2"/>
</dbReference>
<feature type="domain" description="Glycosyltransferase 2-like" evidence="2">
    <location>
        <begin position="7"/>
        <end position="172"/>
    </location>
</feature>
<organism evidence="3 4">
    <name type="scientific">Nocardioides panacis</name>
    <dbReference type="NCBI Taxonomy" id="2849501"/>
    <lineage>
        <taxon>Bacteria</taxon>
        <taxon>Bacillati</taxon>
        <taxon>Actinomycetota</taxon>
        <taxon>Actinomycetes</taxon>
        <taxon>Propionibacteriales</taxon>
        <taxon>Nocardioidaceae</taxon>
        <taxon>Nocardioides</taxon>
    </lineage>
</organism>
<dbReference type="GO" id="GO:0016757">
    <property type="term" value="F:glycosyltransferase activity"/>
    <property type="evidence" value="ECO:0007669"/>
    <property type="project" value="UniProtKB-KW"/>
</dbReference>
<keyword evidence="3" id="KW-0328">Glycosyltransferase</keyword>
<dbReference type="Proteomes" id="UP000683575">
    <property type="component" value="Chromosome"/>
</dbReference>
<proteinExistence type="predicted"/>
<accession>A0A975Y1I7</accession>
<dbReference type="EC" id="2.4.-.-" evidence="3"/>
<gene>
    <name evidence="3" type="ORF">KRR39_07365</name>
</gene>
<feature type="region of interest" description="Disordered" evidence="1">
    <location>
        <begin position="295"/>
        <end position="314"/>
    </location>
</feature>
<evidence type="ECO:0000256" key="1">
    <source>
        <dbReference type="SAM" id="MobiDB-lite"/>
    </source>
</evidence>
<dbReference type="AlphaFoldDB" id="A0A975Y1I7"/>
<dbReference type="PANTHER" id="PTHR43685:SF3">
    <property type="entry name" value="SLR2126 PROTEIN"/>
    <property type="match status" value="1"/>
</dbReference>
<name>A0A975Y1I7_9ACTN</name>
<feature type="compositionally biased region" description="Basic and acidic residues" evidence="1">
    <location>
        <begin position="600"/>
        <end position="617"/>
    </location>
</feature>
<dbReference type="Pfam" id="PF00535">
    <property type="entry name" value="Glycos_transf_2"/>
    <property type="match status" value="2"/>
</dbReference>
<reference evidence="3" key="1">
    <citation type="submission" date="2021-06" db="EMBL/GenBank/DDBJ databases">
        <title>Complete genome sequence of Nocardioides sp. G188.</title>
        <authorList>
            <person name="Im W.-T."/>
        </authorList>
    </citation>
    <scope>NUCLEOTIDE SEQUENCE</scope>
    <source>
        <strain evidence="3">G188</strain>
    </source>
</reference>
<feature type="domain" description="Glycosyltransferase 2-like" evidence="2">
    <location>
        <begin position="691"/>
        <end position="800"/>
    </location>
</feature>
<evidence type="ECO:0000259" key="2">
    <source>
        <dbReference type="Pfam" id="PF00535"/>
    </source>
</evidence>
<feature type="compositionally biased region" description="Basic residues" evidence="1">
    <location>
        <begin position="654"/>
        <end position="663"/>
    </location>
</feature>
<feature type="region of interest" description="Disordered" evidence="1">
    <location>
        <begin position="488"/>
        <end position="666"/>
    </location>
</feature>
<feature type="compositionally biased region" description="Basic and acidic residues" evidence="1">
    <location>
        <begin position="569"/>
        <end position="592"/>
    </location>
</feature>
<protein>
    <submittedName>
        <fullName evidence="3">Glycosyltransferase</fullName>
        <ecNumber evidence="3">2.4.-.-</ecNumber>
    </submittedName>
</protein>